<keyword evidence="1" id="KW-0378">Hydrolase</keyword>
<name>A0ACC1XNB2_MELAZ</name>
<evidence type="ECO:0000313" key="1">
    <source>
        <dbReference type="EMBL" id="KAJ4712730.1"/>
    </source>
</evidence>
<sequence length="81" mass="9376">MQSFKVLTRRCNFTRPQQFTTGTYRRSLSSLSNDPDNLGARMNKLYECWEKDSRVGFVVIKGNGRSFFAGEDVVNLYQGRE</sequence>
<dbReference type="EMBL" id="CM051401">
    <property type="protein sequence ID" value="KAJ4712730.1"/>
    <property type="molecule type" value="Genomic_DNA"/>
</dbReference>
<dbReference type="Proteomes" id="UP001164539">
    <property type="component" value="Chromosome 8"/>
</dbReference>
<protein>
    <submittedName>
        <fullName evidence="1">3-hydroxyisobutyryl-CoA hydrolase, mitochondrial</fullName>
    </submittedName>
</protein>
<gene>
    <name evidence="1" type="ORF">OWV82_014919</name>
</gene>
<proteinExistence type="predicted"/>
<comment type="caution">
    <text evidence="1">The sequence shown here is derived from an EMBL/GenBank/DDBJ whole genome shotgun (WGS) entry which is preliminary data.</text>
</comment>
<keyword evidence="2" id="KW-1185">Reference proteome</keyword>
<reference evidence="1 2" key="1">
    <citation type="journal article" date="2023" name="Science">
        <title>Complex scaffold remodeling in plant triterpene biosynthesis.</title>
        <authorList>
            <person name="De La Pena R."/>
            <person name="Hodgson H."/>
            <person name="Liu J.C."/>
            <person name="Stephenson M.J."/>
            <person name="Martin A.C."/>
            <person name="Owen C."/>
            <person name="Harkess A."/>
            <person name="Leebens-Mack J."/>
            <person name="Jimenez L.E."/>
            <person name="Osbourn A."/>
            <person name="Sattely E.S."/>
        </authorList>
    </citation>
    <scope>NUCLEOTIDE SEQUENCE [LARGE SCALE GENOMIC DNA]</scope>
    <source>
        <strain evidence="2">cv. JPN11</strain>
        <tissue evidence="1">Leaf</tissue>
    </source>
</reference>
<organism evidence="1 2">
    <name type="scientific">Melia azedarach</name>
    <name type="common">Chinaberry tree</name>
    <dbReference type="NCBI Taxonomy" id="155640"/>
    <lineage>
        <taxon>Eukaryota</taxon>
        <taxon>Viridiplantae</taxon>
        <taxon>Streptophyta</taxon>
        <taxon>Embryophyta</taxon>
        <taxon>Tracheophyta</taxon>
        <taxon>Spermatophyta</taxon>
        <taxon>Magnoliopsida</taxon>
        <taxon>eudicotyledons</taxon>
        <taxon>Gunneridae</taxon>
        <taxon>Pentapetalae</taxon>
        <taxon>rosids</taxon>
        <taxon>malvids</taxon>
        <taxon>Sapindales</taxon>
        <taxon>Meliaceae</taxon>
        <taxon>Melia</taxon>
    </lineage>
</organism>
<accession>A0ACC1XNB2</accession>
<evidence type="ECO:0000313" key="2">
    <source>
        <dbReference type="Proteomes" id="UP001164539"/>
    </source>
</evidence>